<organism evidence="1 2">
    <name type="scientific">Ceratodon purpureus</name>
    <name type="common">Fire moss</name>
    <name type="synonym">Dicranum purpureum</name>
    <dbReference type="NCBI Taxonomy" id="3225"/>
    <lineage>
        <taxon>Eukaryota</taxon>
        <taxon>Viridiplantae</taxon>
        <taxon>Streptophyta</taxon>
        <taxon>Embryophyta</taxon>
        <taxon>Bryophyta</taxon>
        <taxon>Bryophytina</taxon>
        <taxon>Bryopsida</taxon>
        <taxon>Dicranidae</taxon>
        <taxon>Pseudoditrichales</taxon>
        <taxon>Ditrichaceae</taxon>
        <taxon>Ceratodon</taxon>
    </lineage>
</organism>
<proteinExistence type="predicted"/>
<sequence length="114" mass="11901">MLPPLGFRVSSLLCSIRPTGGVDFSTAAILEAVLELRGRTLVTIRGLSFAGCIAGRLGRLLGFRLPFAAGAAGLEVGEAVALLPDYFLVGQGLRFIRTGSVLSFDVILGFCTGD</sequence>
<comment type="caution">
    <text evidence="1">The sequence shown here is derived from an EMBL/GenBank/DDBJ whole genome shotgun (WGS) entry which is preliminary data.</text>
</comment>
<protein>
    <submittedName>
        <fullName evidence="1">Uncharacterized protein</fullName>
    </submittedName>
</protein>
<evidence type="ECO:0000313" key="2">
    <source>
        <dbReference type="Proteomes" id="UP000822688"/>
    </source>
</evidence>
<accession>A0A8T0GXU2</accession>
<evidence type="ECO:0000313" key="1">
    <source>
        <dbReference type="EMBL" id="KAG0564506.1"/>
    </source>
</evidence>
<keyword evidence="2" id="KW-1185">Reference proteome</keyword>
<dbReference type="Proteomes" id="UP000822688">
    <property type="component" value="Chromosome 8"/>
</dbReference>
<dbReference type="EMBL" id="CM026429">
    <property type="protein sequence ID" value="KAG0564506.1"/>
    <property type="molecule type" value="Genomic_DNA"/>
</dbReference>
<name>A0A8T0GXU2_CERPU</name>
<gene>
    <name evidence="1" type="ORF">KC19_8G115800</name>
</gene>
<reference evidence="1" key="1">
    <citation type="submission" date="2020-06" db="EMBL/GenBank/DDBJ databases">
        <title>WGS assembly of Ceratodon purpureus strain R40.</title>
        <authorList>
            <person name="Carey S.B."/>
            <person name="Jenkins J."/>
            <person name="Shu S."/>
            <person name="Lovell J.T."/>
            <person name="Sreedasyam A."/>
            <person name="Maumus F."/>
            <person name="Tiley G.P."/>
            <person name="Fernandez-Pozo N."/>
            <person name="Barry K."/>
            <person name="Chen C."/>
            <person name="Wang M."/>
            <person name="Lipzen A."/>
            <person name="Daum C."/>
            <person name="Saski C.A."/>
            <person name="Payton A.C."/>
            <person name="Mcbreen J.C."/>
            <person name="Conrad R.E."/>
            <person name="Kollar L.M."/>
            <person name="Olsson S."/>
            <person name="Huttunen S."/>
            <person name="Landis J.B."/>
            <person name="Wickett N.J."/>
            <person name="Johnson M.G."/>
            <person name="Rensing S.A."/>
            <person name="Grimwood J."/>
            <person name="Schmutz J."/>
            <person name="Mcdaniel S.F."/>
        </authorList>
    </citation>
    <scope>NUCLEOTIDE SEQUENCE</scope>
    <source>
        <strain evidence="1">R40</strain>
    </source>
</reference>
<dbReference type="AlphaFoldDB" id="A0A8T0GXU2"/>